<dbReference type="SUPFAM" id="SSF51230">
    <property type="entry name" value="Single hybrid motif"/>
    <property type="match status" value="1"/>
</dbReference>
<dbReference type="FunFam" id="3.30.559.10:FF:000007">
    <property type="entry name" value="Dihydrolipoamide acetyltransferase component of pyruvate dehydrogenase complex"/>
    <property type="match status" value="1"/>
</dbReference>
<dbReference type="Gene3D" id="2.40.50.100">
    <property type="match status" value="1"/>
</dbReference>
<comment type="cofactor">
    <cofactor evidence="1 6">
        <name>(R)-lipoate</name>
        <dbReference type="ChEBI" id="CHEBI:83088"/>
    </cofactor>
</comment>
<dbReference type="Gene3D" id="3.30.559.10">
    <property type="entry name" value="Chloramphenicol acetyltransferase-like domain"/>
    <property type="match status" value="1"/>
</dbReference>
<proteinExistence type="inferred from homology"/>
<name>V6M9P4_9BACL</name>
<dbReference type="InterPro" id="IPR004167">
    <property type="entry name" value="PSBD"/>
</dbReference>
<dbReference type="HOGENOM" id="CLU_016733_10_2_9"/>
<dbReference type="GO" id="GO:0031405">
    <property type="term" value="F:lipoic acid binding"/>
    <property type="evidence" value="ECO:0007669"/>
    <property type="project" value="TreeGrafter"/>
</dbReference>
<dbReference type="RefSeq" id="WP_023556529.1">
    <property type="nucleotide sequence ID" value="NZ_KI629782.1"/>
</dbReference>
<evidence type="ECO:0000313" key="9">
    <source>
        <dbReference type="EMBL" id="EST54585.1"/>
    </source>
</evidence>
<dbReference type="InterPro" id="IPR003016">
    <property type="entry name" value="2-oxoA_DH_lipoyl-BS"/>
</dbReference>
<reference evidence="9 10" key="1">
    <citation type="journal article" date="2014" name="Genome Announc.">
        <title>Draft Genome Sequence of Brevibacillus panacihumi Strain W25, a Halotolerant Hydrocarbon-Degrading Bacterium.</title>
        <authorList>
            <person name="Wang X."/>
            <person name="Jin D."/>
            <person name="Zhou L."/>
            <person name="Wu L."/>
            <person name="An W."/>
            <person name="Chen Y."/>
            <person name="Zhao L."/>
        </authorList>
    </citation>
    <scope>NUCLEOTIDE SEQUENCE [LARGE SCALE GENOMIC DNA]</scope>
    <source>
        <strain evidence="9 10">W25</strain>
    </source>
</reference>
<dbReference type="Proteomes" id="UP000017973">
    <property type="component" value="Unassembled WGS sequence"/>
</dbReference>
<dbReference type="PROSITE" id="PS00189">
    <property type="entry name" value="LIPOYL"/>
    <property type="match status" value="1"/>
</dbReference>
<dbReference type="GO" id="GO:0016407">
    <property type="term" value="F:acetyltransferase activity"/>
    <property type="evidence" value="ECO:0007669"/>
    <property type="project" value="TreeGrafter"/>
</dbReference>
<dbReference type="EC" id="2.3.1.-" evidence="6"/>
<dbReference type="SUPFAM" id="SSF52777">
    <property type="entry name" value="CoA-dependent acyltransferases"/>
    <property type="match status" value="1"/>
</dbReference>
<dbReference type="Pfam" id="PF00198">
    <property type="entry name" value="2-oxoacid_dh"/>
    <property type="match status" value="1"/>
</dbReference>
<keyword evidence="10" id="KW-1185">Reference proteome</keyword>
<keyword evidence="4 6" id="KW-0450">Lipoyl</keyword>
<evidence type="ECO:0000256" key="5">
    <source>
        <dbReference type="ARBA" id="ARBA00023315"/>
    </source>
</evidence>
<dbReference type="CDD" id="cd06849">
    <property type="entry name" value="lipoyl_domain"/>
    <property type="match status" value="1"/>
</dbReference>
<dbReference type="InterPro" id="IPR001078">
    <property type="entry name" value="2-oxoacid_DH_actylTfrase"/>
</dbReference>
<dbReference type="PANTHER" id="PTHR43178">
    <property type="entry name" value="DIHYDROLIPOAMIDE ACETYLTRANSFERASE COMPONENT OF PYRUVATE DEHYDROGENASE COMPLEX"/>
    <property type="match status" value="1"/>
</dbReference>
<dbReference type="InterPro" id="IPR000089">
    <property type="entry name" value="Biotin_lipoyl"/>
</dbReference>
<gene>
    <name evidence="9" type="ORF">T458_13040</name>
</gene>
<evidence type="ECO:0000259" key="7">
    <source>
        <dbReference type="PROSITE" id="PS50968"/>
    </source>
</evidence>
<evidence type="ECO:0000313" key="10">
    <source>
        <dbReference type="Proteomes" id="UP000017973"/>
    </source>
</evidence>
<dbReference type="eggNOG" id="COG0508">
    <property type="taxonomic scope" value="Bacteria"/>
</dbReference>
<evidence type="ECO:0000259" key="8">
    <source>
        <dbReference type="PROSITE" id="PS51826"/>
    </source>
</evidence>
<dbReference type="GO" id="GO:0005737">
    <property type="term" value="C:cytoplasm"/>
    <property type="evidence" value="ECO:0007669"/>
    <property type="project" value="TreeGrafter"/>
</dbReference>
<dbReference type="PROSITE" id="PS51826">
    <property type="entry name" value="PSBD"/>
    <property type="match status" value="1"/>
</dbReference>
<keyword evidence="5 6" id="KW-0012">Acyltransferase</keyword>
<accession>V6M9P4</accession>
<evidence type="ECO:0000256" key="1">
    <source>
        <dbReference type="ARBA" id="ARBA00001938"/>
    </source>
</evidence>
<dbReference type="PANTHER" id="PTHR43178:SF5">
    <property type="entry name" value="LIPOAMIDE ACYLTRANSFERASE COMPONENT OF BRANCHED-CHAIN ALPHA-KETO ACID DEHYDROGENASE COMPLEX, MITOCHONDRIAL"/>
    <property type="match status" value="1"/>
</dbReference>
<dbReference type="Gene3D" id="4.10.320.10">
    <property type="entry name" value="E3-binding domain"/>
    <property type="match status" value="1"/>
</dbReference>
<protein>
    <recommendedName>
        <fullName evidence="6">Dihydrolipoamide acetyltransferase component of pyruvate dehydrogenase complex</fullName>
        <ecNumber evidence="6">2.3.1.-</ecNumber>
    </recommendedName>
</protein>
<dbReference type="Pfam" id="PF02817">
    <property type="entry name" value="E3_binding"/>
    <property type="match status" value="1"/>
</dbReference>
<feature type="domain" description="Peripheral subunit-binding (PSBD)" evidence="8">
    <location>
        <begin position="105"/>
        <end position="142"/>
    </location>
</feature>
<dbReference type="STRING" id="1408254.T458_13040"/>
<dbReference type="InterPro" id="IPR011053">
    <property type="entry name" value="Single_hybrid_motif"/>
</dbReference>
<dbReference type="OrthoDB" id="9805770at2"/>
<evidence type="ECO:0000256" key="3">
    <source>
        <dbReference type="ARBA" id="ARBA00022679"/>
    </source>
</evidence>
<sequence length="432" mass="47134">MAHVITMPKFGLTMTEGTVTNWFKSVGDWVEQGEVLFEVQTDKITNEVQAAQSGVLRHIFVAADETAQVGGSLAILADLQEDISSFLEGEEASPQDVQPPSGFIRATPLARKLAREQGLDLADLTPSEEHGILLARDLSSAAIQKPKISPLAKKYAEENGIGWETIETQERILLPDVIAEQLRASGDRGSSGQDNGGVDERVTKPLTATRKVIAERMTQSWRDIPQVTLTREVDVTQLRKAFEVLAADAAEQGIRVSMTHFLILLVAQALKRHPVVNAWYQNQELTYHSHVHMGVAAAVPHGLLVPVIRQACRLSLVEIASALQELTAKAKEQRLDATEMQGGTFTISNLGMMQVDGFTPILNSPQTGILGIGRVTDKPVFIGDDLVNRSMITFSLTFDHRAMDGADAAQFLQTLASFCEEPLRLLAGGRAR</sequence>
<dbReference type="InterPro" id="IPR050743">
    <property type="entry name" value="2-oxoacid_DH_E2_comp"/>
</dbReference>
<organism evidence="9 10">
    <name type="scientific">Brevibacillus panacihumi W25</name>
    <dbReference type="NCBI Taxonomy" id="1408254"/>
    <lineage>
        <taxon>Bacteria</taxon>
        <taxon>Bacillati</taxon>
        <taxon>Bacillota</taxon>
        <taxon>Bacilli</taxon>
        <taxon>Bacillales</taxon>
        <taxon>Paenibacillaceae</taxon>
        <taxon>Brevibacillus</taxon>
    </lineage>
</organism>
<dbReference type="PROSITE" id="PS50968">
    <property type="entry name" value="BIOTINYL_LIPOYL"/>
    <property type="match status" value="1"/>
</dbReference>
<dbReference type="EMBL" id="AYJU01000016">
    <property type="protein sequence ID" value="EST54585.1"/>
    <property type="molecule type" value="Genomic_DNA"/>
</dbReference>
<evidence type="ECO:0000256" key="2">
    <source>
        <dbReference type="ARBA" id="ARBA00007317"/>
    </source>
</evidence>
<feature type="domain" description="Lipoyl-binding" evidence="7">
    <location>
        <begin position="2"/>
        <end position="77"/>
    </location>
</feature>
<dbReference type="Pfam" id="PF00364">
    <property type="entry name" value="Biotin_lipoyl"/>
    <property type="match status" value="1"/>
</dbReference>
<dbReference type="AlphaFoldDB" id="V6M9P4"/>
<dbReference type="SUPFAM" id="SSF47005">
    <property type="entry name" value="Peripheral subunit-binding domain of 2-oxo acid dehydrogenase complex"/>
    <property type="match status" value="1"/>
</dbReference>
<evidence type="ECO:0000256" key="6">
    <source>
        <dbReference type="RuleBase" id="RU003423"/>
    </source>
</evidence>
<dbReference type="InterPro" id="IPR036625">
    <property type="entry name" value="E3-bd_dom_sf"/>
</dbReference>
<keyword evidence="3 6" id="KW-0808">Transferase</keyword>
<dbReference type="PATRIC" id="fig|1408254.3.peg.2577"/>
<comment type="caution">
    <text evidence="9">The sequence shown here is derived from an EMBL/GenBank/DDBJ whole genome shotgun (WGS) entry which is preliminary data.</text>
</comment>
<evidence type="ECO:0000256" key="4">
    <source>
        <dbReference type="ARBA" id="ARBA00022823"/>
    </source>
</evidence>
<dbReference type="InterPro" id="IPR023213">
    <property type="entry name" value="CAT-like_dom_sf"/>
</dbReference>
<comment type="similarity">
    <text evidence="2 6">Belongs to the 2-oxoacid dehydrogenase family.</text>
</comment>